<feature type="compositionally biased region" description="Acidic residues" evidence="1">
    <location>
        <begin position="23"/>
        <end position="49"/>
    </location>
</feature>
<keyword evidence="2" id="KW-0472">Membrane</keyword>
<feature type="compositionally biased region" description="Polar residues" evidence="1">
    <location>
        <begin position="635"/>
        <end position="645"/>
    </location>
</feature>
<keyword evidence="5" id="KW-1185">Reference proteome</keyword>
<evidence type="ECO:0000313" key="5">
    <source>
        <dbReference type="Proteomes" id="UP000310200"/>
    </source>
</evidence>
<dbReference type="PANTHER" id="PTHR46599">
    <property type="entry name" value="PIGGYBAC TRANSPOSABLE ELEMENT-DERIVED PROTEIN 4"/>
    <property type="match status" value="1"/>
</dbReference>
<keyword evidence="2" id="KW-1133">Transmembrane helix</keyword>
<dbReference type="STRING" id="300112.A0A4S2JAJ9"/>
<dbReference type="InterPro" id="IPR029526">
    <property type="entry name" value="PGBD"/>
</dbReference>
<keyword evidence="2" id="KW-0812">Transmembrane</keyword>
<dbReference type="PANTHER" id="PTHR46599:SF6">
    <property type="entry name" value="DUAL SPECIFICITY PHOSPHATASE 26"/>
    <property type="match status" value="1"/>
</dbReference>
<dbReference type="Pfam" id="PF13843">
    <property type="entry name" value="DDE_Tnp_1_7"/>
    <property type="match status" value="1"/>
</dbReference>
<organism evidence="4 5">
    <name type="scientific">Temnothorax longispinosus</name>
    <dbReference type="NCBI Taxonomy" id="300112"/>
    <lineage>
        <taxon>Eukaryota</taxon>
        <taxon>Metazoa</taxon>
        <taxon>Ecdysozoa</taxon>
        <taxon>Arthropoda</taxon>
        <taxon>Hexapoda</taxon>
        <taxon>Insecta</taxon>
        <taxon>Pterygota</taxon>
        <taxon>Neoptera</taxon>
        <taxon>Endopterygota</taxon>
        <taxon>Hymenoptera</taxon>
        <taxon>Apocrita</taxon>
        <taxon>Aculeata</taxon>
        <taxon>Formicoidea</taxon>
        <taxon>Formicidae</taxon>
        <taxon>Myrmicinae</taxon>
        <taxon>Temnothorax</taxon>
    </lineage>
</organism>
<dbReference type="Proteomes" id="UP000310200">
    <property type="component" value="Unassembled WGS sequence"/>
</dbReference>
<dbReference type="AlphaFoldDB" id="A0A4S2JAJ9"/>
<evidence type="ECO:0000256" key="2">
    <source>
        <dbReference type="SAM" id="Phobius"/>
    </source>
</evidence>
<accession>A0A4S2JAJ9</accession>
<proteinExistence type="predicted"/>
<evidence type="ECO:0000256" key="1">
    <source>
        <dbReference type="SAM" id="MobiDB-lite"/>
    </source>
</evidence>
<evidence type="ECO:0000313" key="4">
    <source>
        <dbReference type="EMBL" id="TGZ32180.1"/>
    </source>
</evidence>
<comment type="caution">
    <text evidence="4">The sequence shown here is derived from an EMBL/GenBank/DDBJ whole genome shotgun (WGS) entry which is preliminary data.</text>
</comment>
<feature type="domain" description="PiggyBac transposable element-derived protein" evidence="3">
    <location>
        <begin position="126"/>
        <end position="474"/>
    </location>
</feature>
<dbReference type="EMBL" id="QBLH01003951">
    <property type="protein sequence ID" value="TGZ32180.1"/>
    <property type="molecule type" value="Genomic_DNA"/>
</dbReference>
<feature type="region of interest" description="Disordered" evidence="1">
    <location>
        <begin position="20"/>
        <end position="49"/>
    </location>
</feature>
<gene>
    <name evidence="4" type="ORF">DBV15_01062</name>
</gene>
<name>A0A4S2JAJ9_9HYME</name>
<reference evidence="4 5" key="1">
    <citation type="journal article" date="2019" name="Philos. Trans. R. Soc. Lond., B, Biol. Sci.">
        <title>Ant behaviour and brain gene expression of defending hosts depend on the ecological success of the intruding social parasite.</title>
        <authorList>
            <person name="Kaur R."/>
            <person name="Stoldt M."/>
            <person name="Jongepier E."/>
            <person name="Feldmeyer B."/>
            <person name="Menzel F."/>
            <person name="Bornberg-Bauer E."/>
            <person name="Foitzik S."/>
        </authorList>
    </citation>
    <scope>NUCLEOTIDE SEQUENCE [LARGE SCALE GENOMIC DNA]</scope>
    <source>
        <tissue evidence="4">Whole body</tissue>
    </source>
</reference>
<evidence type="ECO:0000259" key="3">
    <source>
        <dbReference type="Pfam" id="PF13843"/>
    </source>
</evidence>
<protein>
    <recommendedName>
        <fullName evidence="3">PiggyBac transposable element-derived protein domain-containing protein</fullName>
    </recommendedName>
</protein>
<feature type="region of interest" description="Disordered" evidence="1">
    <location>
        <begin position="601"/>
        <end position="653"/>
    </location>
</feature>
<sequence>MEFRTAAEARYSFRPRKIKEELFGDDPSDEEDIVEDQETSDTEQEYDDNDSLFEIKEEDLHQIKEEEAALSESEQVATSSIRRQRSFVYGKNKHEWCLRTPETGGQPSKTVIYIPAPKNGAVNASSPVETWSCLFTDEMIDMIVQHTNKEIERHVQEMSTNDRTYSTTATEIKAFIGLLYFAGVKKSAHVNIEELWSTEFGHALFKAVMCSRRFGFLAARLRFDDKNTRAERRKHDLLAPIRDLWEKFIQNCMTNYTPSEEMTVDKQLFGFRGKFPAKVYIKSKERYGIKIMCLNDATTYYLYNALPYVGKENTLADESIPSYYVRTICQPIYGSNRILTCDNWFTSIEIFDKMLKEYSLSMVGTISKNKQHLPESFKRTAAAGTVRYAYDSTKTLISYCPKKNKVVLLLSSLHQNGKSDPVSGRPQIVEFYNRTKEGTNGFSQFCSLYSCSRGTQRWPMRFFMGMLDQAGVNSGILFNLLPTNAVLDQREFMKELVLALVTPYLRERAQMPTLRRDVKENILKILGVDDNPKPGISKTDKLLKRKRCSMCPTKLDRKVAWCCYVCGRAKIEKPFLDAVERTLEDRYSENVENIYKLTIKHRAKKPSPSRPEDTARTRSPSILQDVDRTPGSAWSPPSTSGTGESQPPPSNLEKTTTRTIVVLALVHVAATFLRGFLRNKRNASAWRFTPSPSPA</sequence>
<feature type="transmembrane region" description="Helical" evidence="2">
    <location>
        <begin position="659"/>
        <end position="677"/>
    </location>
</feature>